<accession>A0ABN6PF30</accession>
<dbReference type="InterPro" id="IPR000792">
    <property type="entry name" value="Tscrpt_reg_LuxR_C"/>
</dbReference>
<proteinExistence type="predicted"/>
<name>A0ABN6PF30_9BURK</name>
<dbReference type="InterPro" id="IPR036388">
    <property type="entry name" value="WH-like_DNA-bd_sf"/>
</dbReference>
<keyword evidence="3" id="KW-1185">Reference proteome</keyword>
<reference evidence="2" key="1">
    <citation type="submission" date="2022-04" db="EMBL/GenBank/DDBJ databases">
        <title>Whole genome sequence of Sphaerotilus sp. FB-5.</title>
        <authorList>
            <person name="Takeda M."/>
            <person name="Narihara S."/>
            <person name="Akimoto M."/>
            <person name="Akimoto R."/>
            <person name="Nishiyashiki S."/>
            <person name="Murakami T."/>
        </authorList>
    </citation>
    <scope>NUCLEOTIDE SEQUENCE</scope>
    <source>
        <strain evidence="2">FB-5</strain>
    </source>
</reference>
<organism evidence="2 3">
    <name type="scientific">Sphaerotilus microaerophilus</name>
    <dbReference type="NCBI Taxonomy" id="2914710"/>
    <lineage>
        <taxon>Bacteria</taxon>
        <taxon>Pseudomonadati</taxon>
        <taxon>Pseudomonadota</taxon>
        <taxon>Betaproteobacteria</taxon>
        <taxon>Burkholderiales</taxon>
        <taxon>Sphaerotilaceae</taxon>
        <taxon>Sphaerotilus</taxon>
    </lineage>
</organism>
<dbReference type="InterPro" id="IPR016032">
    <property type="entry name" value="Sig_transdc_resp-reg_C-effctor"/>
</dbReference>
<feature type="domain" description="HTH luxR-type" evidence="1">
    <location>
        <begin position="311"/>
        <end position="368"/>
    </location>
</feature>
<dbReference type="Proteomes" id="UP001057498">
    <property type="component" value="Chromosome"/>
</dbReference>
<evidence type="ECO:0000313" key="2">
    <source>
        <dbReference type="EMBL" id="BDI03620.1"/>
    </source>
</evidence>
<dbReference type="Gene3D" id="1.10.10.10">
    <property type="entry name" value="Winged helix-like DNA-binding domain superfamily/Winged helix DNA-binding domain"/>
    <property type="match status" value="1"/>
</dbReference>
<dbReference type="SMART" id="SM00421">
    <property type="entry name" value="HTH_LUXR"/>
    <property type="match status" value="1"/>
</dbReference>
<dbReference type="EMBL" id="AP025730">
    <property type="protein sequence ID" value="BDI03620.1"/>
    <property type="molecule type" value="Genomic_DNA"/>
</dbReference>
<protein>
    <recommendedName>
        <fullName evidence="1">HTH luxR-type domain-containing protein</fullName>
    </recommendedName>
</protein>
<evidence type="ECO:0000259" key="1">
    <source>
        <dbReference type="SMART" id="SM00421"/>
    </source>
</evidence>
<dbReference type="SUPFAM" id="SSF46894">
    <property type="entry name" value="C-terminal effector domain of the bipartite response regulators"/>
    <property type="match status" value="1"/>
</dbReference>
<evidence type="ECO:0000313" key="3">
    <source>
        <dbReference type="Proteomes" id="UP001057498"/>
    </source>
</evidence>
<dbReference type="RefSeq" id="WP_251971889.1">
    <property type="nucleotide sequence ID" value="NZ_AP025730.1"/>
</dbReference>
<sequence>MKQKDRAADSALAYVRLLCSTGVKSTLVVPDLLRTLHDVVPATGYVFTWMDMAGGLAAMYCEPPLDTPVPEFLKDPAYLLAQAGYRNDHLQGQSRNGQVAEISASPEFKSSEFFEVMCRPAGVEHGWDGFVRMDGRVCAVLALWRDAHMARVDAEEEYQLRCVFPHLAHLLAVEKDASDEGAGDRFLPSGEHGLAVVDGTGRIIHASPEAQRMLWYLAHPAFRGHGSPVGDGVPANEAIEEVCRRLCALLRNQPTPAPGLHLRNQWGAFSIRGFILSGHPQAWGDSGATLFGLQVSRCVPPEVAAVRRMMGLPLSHKQRELCLQLVRGLKPAQIEAVLGIKPTTQKDYLLRIYNKLQIASREELFDRLLQTEPAHRVEV</sequence>
<gene>
    <name evidence="2" type="ORF">CATMQ487_05900</name>
</gene>